<dbReference type="InterPro" id="IPR011765">
    <property type="entry name" value="Pept_M16_N"/>
</dbReference>
<proteinExistence type="inferred from homology"/>
<organism evidence="19 20">
    <name type="scientific">Alginatibacterium sediminis</name>
    <dbReference type="NCBI Taxonomy" id="2164068"/>
    <lineage>
        <taxon>Bacteria</taxon>
        <taxon>Pseudomonadati</taxon>
        <taxon>Pseudomonadota</taxon>
        <taxon>Gammaproteobacteria</taxon>
        <taxon>Alteromonadales</taxon>
        <taxon>Alteromonadaceae</taxon>
        <taxon>Alginatibacterium</taxon>
    </lineage>
</organism>
<feature type="domain" description="Peptidase M16 N-terminal" evidence="15">
    <location>
        <begin position="23"/>
        <end position="139"/>
    </location>
</feature>
<keyword evidence="10" id="KW-0482">Metalloprotease</keyword>
<gene>
    <name evidence="19" type="ORF">DBZ36_04550</name>
</gene>
<dbReference type="GO" id="GO:0006508">
    <property type="term" value="P:proteolysis"/>
    <property type="evidence" value="ECO:0007669"/>
    <property type="project" value="UniProtKB-KW"/>
</dbReference>
<dbReference type="GO" id="GO:0004222">
    <property type="term" value="F:metalloendopeptidase activity"/>
    <property type="evidence" value="ECO:0007669"/>
    <property type="project" value="UniProtKB-EC"/>
</dbReference>
<dbReference type="InterPro" id="IPR050626">
    <property type="entry name" value="Peptidase_M16"/>
</dbReference>
<feature type="domain" description="Peptidase M16 middle/third" evidence="17">
    <location>
        <begin position="366"/>
        <end position="642"/>
    </location>
</feature>
<evidence type="ECO:0000256" key="9">
    <source>
        <dbReference type="ARBA" id="ARBA00022833"/>
    </source>
</evidence>
<dbReference type="InterPro" id="IPR054734">
    <property type="entry name" value="PqqF-like_C_4"/>
</dbReference>
<protein>
    <recommendedName>
        <fullName evidence="5">Protease 3</fullName>
        <ecNumber evidence="4">3.4.24.55</ecNumber>
    </recommendedName>
    <alternativeName>
        <fullName evidence="13">Pitrilysin</fullName>
    </alternativeName>
    <alternativeName>
        <fullName evidence="12">Protease III</fullName>
    </alternativeName>
    <alternativeName>
        <fullName evidence="11">Protease pi</fullName>
    </alternativeName>
</protein>
<dbReference type="AlphaFoldDB" id="A0A420EGE6"/>
<dbReference type="EC" id="3.4.24.55" evidence="4"/>
<dbReference type="GO" id="GO:0046872">
    <property type="term" value="F:metal ion binding"/>
    <property type="evidence" value="ECO:0007669"/>
    <property type="project" value="UniProtKB-KW"/>
</dbReference>
<keyword evidence="9" id="KW-0862">Zinc</keyword>
<feature type="domain" description="Peptidase M16 C-terminal" evidence="16">
    <location>
        <begin position="183"/>
        <end position="350"/>
    </location>
</feature>
<dbReference type="Proteomes" id="UP000286482">
    <property type="component" value="Unassembled WGS sequence"/>
</dbReference>
<dbReference type="Pfam" id="PF16187">
    <property type="entry name" value="Peptidase_M16_M"/>
    <property type="match status" value="1"/>
</dbReference>
<evidence type="ECO:0000256" key="5">
    <source>
        <dbReference type="ARBA" id="ARBA00017565"/>
    </source>
</evidence>
<evidence type="ECO:0000256" key="14">
    <source>
        <dbReference type="RuleBase" id="RU004447"/>
    </source>
</evidence>
<dbReference type="InterPro" id="IPR007863">
    <property type="entry name" value="Peptidase_M16_C"/>
</dbReference>
<keyword evidence="6" id="KW-0645">Protease</keyword>
<comment type="similarity">
    <text evidence="3 14">Belongs to the peptidase M16 family.</text>
</comment>
<evidence type="ECO:0000256" key="2">
    <source>
        <dbReference type="ARBA" id="ARBA00002184"/>
    </source>
</evidence>
<dbReference type="OrthoDB" id="9811314at2"/>
<evidence type="ECO:0000256" key="8">
    <source>
        <dbReference type="ARBA" id="ARBA00022801"/>
    </source>
</evidence>
<evidence type="ECO:0000259" key="15">
    <source>
        <dbReference type="Pfam" id="PF00675"/>
    </source>
</evidence>
<evidence type="ECO:0000256" key="11">
    <source>
        <dbReference type="ARBA" id="ARBA00029597"/>
    </source>
</evidence>
<evidence type="ECO:0000256" key="3">
    <source>
        <dbReference type="ARBA" id="ARBA00007261"/>
    </source>
</evidence>
<sequence>MLLKSPNDAKRYQHFELHNGLKVLVIEDASSQLAAASLLVNVGHFQDPSDRPGLAHFLEHMLFLGTSAYPIPGEYQSFIDRHGGSHNAWTGPEQTNYFFDIEPQWFEQALQRFSQFFIAPLFIPELVDQERQAVDSEFKLKYQDDLRRSYDVHKATINPEHDFSKFSVGNLETLANSEQRPIRDELITFYEEQYSSDRMTLVVLAPQLISKTRAMVEALFSPISKISWTPKIQAPMYLDEHLGQQIHIQSLRDLNKLSLSFGFDDMRQHYRSKPLTFISHLVGYEGQGSLVSSLRERGLINSMAAGGGVNGVGFRDFNIVYSLTEHGTEQIDYIVAQTFAYLNLIQEQGLVHWRYLEKQQVHERAFLYQEESNALDTVTHLSANMGLYEESDIIYGDYVMDCFDPELISTCLSQMKPSRLRLSLSGPNVKCDQESPWYACPYQIQTIAADRLNAWEQPSLASDVYLPAVNPFIQHSQAPLEKIVEHFSGKPVCIRDDAGFRLWFCQEPQFDMPKGHIYASLDSSLTVASQSNIVRTRLALELFLDHLSQLTYQAEIAGINYHIYAHQGGYTLHISGFSEKQALLLKMVLGNRTFGQFNPQRFEIIKQQLIRRWENQSKAKPISQLFRQLTSLLQPNNLPPQLMAELVKDVQLNELKEFVKRVYSKVHLEVMVYGNWSLRQATAMADFIGEEIVKENGKAAMETPRPLVNIQRTGSLRYPISCPHPDHAMIIYYQSPSTSARQMALFTFCNHLMSSTFFNELRTKQQLGYIVGTDNLPLNRHPGLMFYVQSPHASSEQLADAIDAFLDVFPILMFELSHEKWEQSKAGLISQVLDKESNMQSRAQRYWVSIGNKDWEFDHRQQIAQWIEQLERRDLVHFMMTLKNKQRDRIIVYTADKDTDSHAAFEKGELIEDRRVFQTQRARFYAH</sequence>
<dbReference type="PANTHER" id="PTHR43690:SF18">
    <property type="entry name" value="INSULIN-DEGRADING ENZYME-RELATED"/>
    <property type="match status" value="1"/>
</dbReference>
<dbReference type="PROSITE" id="PS00143">
    <property type="entry name" value="INSULINASE"/>
    <property type="match status" value="1"/>
</dbReference>
<comment type="cofactor">
    <cofactor evidence="1">
        <name>Zn(2+)</name>
        <dbReference type="ChEBI" id="CHEBI:29105"/>
    </cofactor>
</comment>
<evidence type="ECO:0000313" key="20">
    <source>
        <dbReference type="Proteomes" id="UP000286482"/>
    </source>
</evidence>
<dbReference type="Pfam" id="PF22456">
    <property type="entry name" value="PqqF-like_C_4"/>
    <property type="match status" value="1"/>
</dbReference>
<evidence type="ECO:0000256" key="13">
    <source>
        <dbReference type="ARBA" id="ARBA00033450"/>
    </source>
</evidence>
<evidence type="ECO:0000256" key="4">
    <source>
        <dbReference type="ARBA" id="ARBA00012449"/>
    </source>
</evidence>
<dbReference type="SUPFAM" id="SSF63411">
    <property type="entry name" value="LuxS/MPP-like metallohydrolase"/>
    <property type="match status" value="4"/>
</dbReference>
<accession>A0A420EGE6</accession>
<dbReference type="InterPro" id="IPR032632">
    <property type="entry name" value="Peptidase_M16_M"/>
</dbReference>
<dbReference type="FunFam" id="3.30.830.10:FF:000012">
    <property type="entry name" value="Protease 3"/>
    <property type="match status" value="1"/>
</dbReference>
<dbReference type="Gene3D" id="3.30.830.10">
    <property type="entry name" value="Metalloenzyme, LuxS/M16 peptidase-like"/>
    <property type="match status" value="4"/>
</dbReference>
<comment type="caution">
    <text evidence="19">The sequence shown here is derived from an EMBL/GenBank/DDBJ whole genome shotgun (WGS) entry which is preliminary data.</text>
</comment>
<evidence type="ECO:0000256" key="10">
    <source>
        <dbReference type="ARBA" id="ARBA00023049"/>
    </source>
</evidence>
<keyword evidence="20" id="KW-1185">Reference proteome</keyword>
<dbReference type="FunFam" id="3.30.830.10:FF:000005">
    <property type="entry name" value="nardilysin isoform X1"/>
    <property type="match status" value="1"/>
</dbReference>
<dbReference type="PANTHER" id="PTHR43690">
    <property type="entry name" value="NARDILYSIN"/>
    <property type="match status" value="1"/>
</dbReference>
<dbReference type="GO" id="GO:0005737">
    <property type="term" value="C:cytoplasm"/>
    <property type="evidence" value="ECO:0007669"/>
    <property type="project" value="UniProtKB-ARBA"/>
</dbReference>
<evidence type="ECO:0000259" key="16">
    <source>
        <dbReference type="Pfam" id="PF05193"/>
    </source>
</evidence>
<evidence type="ECO:0000256" key="7">
    <source>
        <dbReference type="ARBA" id="ARBA00022723"/>
    </source>
</evidence>
<dbReference type="Pfam" id="PF05193">
    <property type="entry name" value="Peptidase_M16_C"/>
    <property type="match status" value="1"/>
</dbReference>
<dbReference type="Pfam" id="PF00675">
    <property type="entry name" value="Peptidase_M16"/>
    <property type="match status" value="1"/>
</dbReference>
<keyword evidence="8" id="KW-0378">Hydrolase</keyword>
<evidence type="ECO:0000259" key="18">
    <source>
        <dbReference type="Pfam" id="PF22456"/>
    </source>
</evidence>
<evidence type="ECO:0000256" key="12">
    <source>
        <dbReference type="ARBA" id="ARBA00031184"/>
    </source>
</evidence>
<feature type="domain" description="Coenzyme PQQ synthesis protein F-like C-terminal lobe" evidence="18">
    <location>
        <begin position="750"/>
        <end position="847"/>
    </location>
</feature>
<evidence type="ECO:0000313" key="19">
    <source>
        <dbReference type="EMBL" id="RKF19734.1"/>
    </source>
</evidence>
<reference evidence="19 20" key="1">
    <citation type="submission" date="2018-09" db="EMBL/GenBank/DDBJ databases">
        <authorList>
            <person name="Wang Z."/>
        </authorList>
    </citation>
    <scope>NUCLEOTIDE SEQUENCE [LARGE SCALE GENOMIC DNA]</scope>
    <source>
        <strain evidence="19 20">ALS 81</strain>
    </source>
</reference>
<dbReference type="EMBL" id="RAQO01000004">
    <property type="protein sequence ID" value="RKF19734.1"/>
    <property type="molecule type" value="Genomic_DNA"/>
</dbReference>
<dbReference type="InterPro" id="IPR001431">
    <property type="entry name" value="Pept_M16_Zn_BS"/>
</dbReference>
<evidence type="ECO:0000256" key="1">
    <source>
        <dbReference type="ARBA" id="ARBA00001947"/>
    </source>
</evidence>
<name>A0A420EGE6_9ALTE</name>
<evidence type="ECO:0000256" key="6">
    <source>
        <dbReference type="ARBA" id="ARBA00022670"/>
    </source>
</evidence>
<evidence type="ECO:0000259" key="17">
    <source>
        <dbReference type="Pfam" id="PF16187"/>
    </source>
</evidence>
<keyword evidence="7" id="KW-0479">Metal-binding</keyword>
<comment type="function">
    <text evidence="2">Endopeptidase that degrades small peptides of less than 7 kDa, such as glucagon and insulin.</text>
</comment>
<dbReference type="InterPro" id="IPR011249">
    <property type="entry name" value="Metalloenz_LuxS/M16"/>
</dbReference>